<dbReference type="GO" id="GO:0006357">
    <property type="term" value="P:regulation of transcription by RNA polymerase II"/>
    <property type="evidence" value="ECO:0007669"/>
    <property type="project" value="TreeGrafter"/>
</dbReference>
<evidence type="ECO:0000256" key="1">
    <source>
        <dbReference type="PROSITE-ProRule" id="PRU00023"/>
    </source>
</evidence>
<evidence type="ECO:0000256" key="2">
    <source>
        <dbReference type="SAM" id="MobiDB-lite"/>
    </source>
</evidence>
<dbReference type="Gene3D" id="1.25.40.20">
    <property type="entry name" value="Ankyrin repeat-containing domain"/>
    <property type="match status" value="1"/>
</dbReference>
<organism evidence="3">
    <name type="scientific">Streptomyces pilosus</name>
    <dbReference type="NCBI Taxonomy" id="28893"/>
    <lineage>
        <taxon>Bacteria</taxon>
        <taxon>Bacillati</taxon>
        <taxon>Actinomycetota</taxon>
        <taxon>Actinomycetes</taxon>
        <taxon>Kitasatosporales</taxon>
        <taxon>Streptomycetaceae</taxon>
        <taxon>Streptomyces</taxon>
    </lineage>
</organism>
<dbReference type="InterPro" id="IPR036770">
    <property type="entry name" value="Ankyrin_rpt-contain_sf"/>
</dbReference>
<dbReference type="GO" id="GO:0003690">
    <property type="term" value="F:double-stranded DNA binding"/>
    <property type="evidence" value="ECO:0007669"/>
    <property type="project" value="TreeGrafter"/>
</dbReference>
<dbReference type="PROSITE" id="PS50297">
    <property type="entry name" value="ANK_REP_REGION"/>
    <property type="match status" value="1"/>
</dbReference>
<dbReference type="GO" id="GO:0003712">
    <property type="term" value="F:transcription coregulator activity"/>
    <property type="evidence" value="ECO:0007669"/>
    <property type="project" value="TreeGrafter"/>
</dbReference>
<dbReference type="EMBL" id="EU670723">
    <property type="protein sequence ID" value="ACG60750.1"/>
    <property type="molecule type" value="Genomic_DNA"/>
</dbReference>
<dbReference type="SMART" id="SM00248">
    <property type="entry name" value="ANK"/>
    <property type="match status" value="2"/>
</dbReference>
<feature type="compositionally biased region" description="Basic and acidic residues" evidence="2">
    <location>
        <begin position="17"/>
        <end position="28"/>
    </location>
</feature>
<feature type="repeat" description="ANK" evidence="1">
    <location>
        <begin position="64"/>
        <end position="96"/>
    </location>
</feature>
<dbReference type="AlphaFoldDB" id="B9UJ16"/>
<protein>
    <submittedName>
        <fullName evidence="3">Ankyrin-like protein</fullName>
    </submittedName>
</protein>
<dbReference type="PANTHER" id="PTHR23335">
    <property type="entry name" value="CALMODULIN-BINDING TRANSCRIPTION ACTIVATOR CAMTA"/>
    <property type="match status" value="1"/>
</dbReference>
<dbReference type="PROSITE" id="PS50088">
    <property type="entry name" value="ANK_REPEAT"/>
    <property type="match status" value="1"/>
</dbReference>
<sequence>MSATTTGGAPAPLPATHSDDEERTTLEHQPEPAARLFAAVQAADAAGARTALVEDASPAARDAHGWTPLHWAAGRGSTELVALLLEHGADPRAAADGRTPYDVALAAGHVTVARALARFRDGGTWQPYCRAYPLGELRRFPGWQDSTGEDDSAVVYLHDDLTVTASVIPGDRSVFAGDTPGWSDFCRDALDFAVPDELDLCAGGPA</sequence>
<feature type="region of interest" description="Disordered" evidence="2">
    <location>
        <begin position="1"/>
        <end position="28"/>
    </location>
</feature>
<dbReference type="SUPFAM" id="SSF48403">
    <property type="entry name" value="Ankyrin repeat"/>
    <property type="match status" value="1"/>
</dbReference>
<accession>B9UJ16</accession>
<proteinExistence type="predicted"/>
<dbReference type="InterPro" id="IPR002110">
    <property type="entry name" value="Ankyrin_rpt"/>
</dbReference>
<dbReference type="Pfam" id="PF12796">
    <property type="entry name" value="Ank_2"/>
    <property type="match status" value="1"/>
</dbReference>
<keyword evidence="1" id="KW-0040">ANK repeat</keyword>
<name>B9UJ16_9ACTN</name>
<dbReference type="PANTHER" id="PTHR23335:SF1">
    <property type="entry name" value="CALMODULIN-BINDING TRANSCRIPTION ACTIVATOR, ISOFORM F"/>
    <property type="match status" value="1"/>
</dbReference>
<evidence type="ECO:0000313" key="3">
    <source>
        <dbReference type="EMBL" id="ACG60750.1"/>
    </source>
</evidence>
<reference evidence="3" key="1">
    <citation type="journal article" date="2009" name="Mol. Biosyst.">
        <title>The biosynthetic gene cluster of zorbamycin, a member of the bleomycin family of antitumor antibiotics, from Streptomyces flavoviridis ATCC 21892.</title>
        <authorList>
            <person name="Galm U."/>
            <person name="Wendt-Pienkowski E."/>
            <person name="Wang L."/>
            <person name="George N.P."/>
            <person name="Oh T.J."/>
            <person name="Yi F."/>
            <person name="Tao M."/>
            <person name="Coughlin J.M."/>
            <person name="Shen B."/>
        </authorList>
    </citation>
    <scope>NUCLEOTIDE SEQUENCE</scope>
</reference>